<evidence type="ECO:0000313" key="4">
    <source>
        <dbReference type="EMBL" id="QCQ73892.1"/>
    </source>
</evidence>
<dbReference type="GeneID" id="43882261"/>
<dbReference type="NCBIfam" id="NF033497">
    <property type="entry name" value="rubre_like_arch"/>
    <property type="match status" value="1"/>
</dbReference>
<dbReference type="EMBL" id="CP001868">
    <property type="protein sequence ID" value="AFK19866.1"/>
    <property type="molecule type" value="Genomic_DNA"/>
</dbReference>
<dbReference type="Pfam" id="PF23455">
    <property type="entry name" value="DUF7129"/>
    <property type="match status" value="1"/>
</dbReference>
<dbReference type="eggNOG" id="arCOG08151">
    <property type="taxonomic scope" value="Archaea"/>
</dbReference>
<reference evidence="4 7" key="5">
    <citation type="submission" date="2019-04" db="EMBL/GenBank/DDBJ databases">
        <title>Methylomes of two halophilic Archaea, Haloarcula marismortui and Haloferax mediterranei.</title>
        <authorList>
            <person name="DasSarma S."/>
            <person name="DasSarma P."/>
            <person name="DasSarma S."/>
            <person name="Fomenkov A."/>
            <person name="Vincze T."/>
            <person name="Anton B.P."/>
            <person name="Roberts R.J."/>
        </authorList>
    </citation>
    <scope>NUCLEOTIDE SEQUENCE [LARGE SCALE GENOMIC DNA]</scope>
    <source>
        <strain evidence="4">ATCC 33500</strain>
        <strain evidence="7">ATCC 33500 / DSM 1411 / JCM 8866 / NBRC 14739 / NCIMB 2177 / R-4</strain>
    </source>
</reference>
<dbReference type="EMBL" id="AOLO01000010">
    <property type="protein sequence ID" value="ELZ99833.1"/>
    <property type="molecule type" value="Genomic_DNA"/>
</dbReference>
<evidence type="ECO:0000313" key="6">
    <source>
        <dbReference type="Proteomes" id="UP000011603"/>
    </source>
</evidence>
<dbReference type="AlphaFoldDB" id="I3R6K6"/>
<dbReference type="PaxDb" id="523841-HFX_2177"/>
<dbReference type="HOGENOM" id="CLU_207581_1_0_2"/>
<reference evidence="2" key="4">
    <citation type="submission" date="2014-05" db="EMBL/GenBank/DDBJ databases">
        <authorList>
            <person name="Wang L."/>
            <person name="Yang H."/>
            <person name="Xiang H."/>
        </authorList>
    </citation>
    <scope>NUCLEOTIDE SEQUENCE</scope>
    <source>
        <strain evidence="2">CGMCC 1.2087</strain>
    </source>
</reference>
<dbReference type="Proteomes" id="UP000011603">
    <property type="component" value="Unassembled WGS sequence"/>
</dbReference>
<dbReference type="RefSeq" id="WP_004059588.1">
    <property type="nucleotide sequence ID" value="NC_017941.2"/>
</dbReference>
<organism evidence="2 5">
    <name type="scientific">Haloferax mediterranei (strain ATCC 33500 / DSM 1411 / JCM 8866 / NBRC 14739 / NCIMB 2177 / R-4)</name>
    <name type="common">Halobacterium mediterranei</name>
    <dbReference type="NCBI Taxonomy" id="523841"/>
    <lineage>
        <taxon>Archaea</taxon>
        <taxon>Methanobacteriati</taxon>
        <taxon>Methanobacteriota</taxon>
        <taxon>Stenosarchaea group</taxon>
        <taxon>Halobacteria</taxon>
        <taxon>Halobacteriales</taxon>
        <taxon>Haloferacaceae</taxon>
        <taxon>Haloferax</taxon>
    </lineage>
</organism>
<gene>
    <name evidence="2" type="ordered locus">HFX_2177</name>
    <name evidence="3" type="ORF">C439_12694</name>
    <name evidence="4" type="ORF">E6P09_00805</name>
</gene>
<dbReference type="EMBL" id="CP039139">
    <property type="protein sequence ID" value="QCQ73892.1"/>
    <property type="molecule type" value="Genomic_DNA"/>
</dbReference>
<dbReference type="InterPro" id="IPR055553">
    <property type="entry name" value="DUF7129"/>
</dbReference>
<evidence type="ECO:0000313" key="2">
    <source>
        <dbReference type="EMBL" id="AFK19866.1"/>
    </source>
</evidence>
<accession>I3R6K6</accession>
<protein>
    <submittedName>
        <fullName evidence="4">Rubrerythrin-like domain-containing protein</fullName>
    </submittedName>
</protein>
<evidence type="ECO:0000313" key="5">
    <source>
        <dbReference type="Proteomes" id="UP000006469"/>
    </source>
</evidence>
<evidence type="ECO:0000313" key="3">
    <source>
        <dbReference type="EMBL" id="ELZ99833.1"/>
    </source>
</evidence>
<evidence type="ECO:0000313" key="7">
    <source>
        <dbReference type="Proteomes" id="UP000299011"/>
    </source>
</evidence>
<proteinExistence type="predicted"/>
<reference evidence="2" key="1">
    <citation type="journal article" date="2012" name="Appl. Environ. Microbiol.">
        <title>Identification of the haloarchaeal phasin (PhaP) that functions in polyhydroxyalkanoate accumulation and granule formation in Haloferax mediterranei.</title>
        <authorList>
            <person name="Cai S."/>
            <person name="Cai L."/>
            <person name="Liu H."/>
            <person name="Liu X."/>
            <person name="Han J."/>
            <person name="Zhou J."/>
            <person name="Xiang H."/>
        </authorList>
    </citation>
    <scope>NUCLEOTIDE SEQUENCE</scope>
    <source>
        <strain evidence="2">CGMCC 1.2087</strain>
    </source>
</reference>
<reference evidence="3 6" key="3">
    <citation type="journal article" date="2014" name="PLoS Genet.">
        <title>Phylogenetically driven sequencing of extremely halophilic archaea reveals strategies for static and dynamic osmo-response.</title>
        <authorList>
            <person name="Becker E.A."/>
            <person name="Seitzer P.M."/>
            <person name="Tritt A."/>
            <person name="Larsen D."/>
            <person name="Krusor M."/>
            <person name="Yao A.I."/>
            <person name="Wu D."/>
            <person name="Madern D."/>
            <person name="Eisen J.A."/>
            <person name="Darling A.E."/>
            <person name="Facciotti M.T."/>
        </authorList>
    </citation>
    <scope>NUCLEOTIDE SEQUENCE [LARGE SCALE GENOMIC DNA]</scope>
    <source>
        <strain evidence="3">ATCC 33500</strain>
        <strain evidence="6">ATCC 33500 / DSM 1411 / JCM 8866 / NBRC 14739 / NCIMB 2177 / R-4</strain>
    </source>
</reference>
<dbReference type="SUPFAM" id="SSF57802">
    <property type="entry name" value="Rubredoxin-like"/>
    <property type="match status" value="1"/>
</dbReference>
<dbReference type="Proteomes" id="UP000299011">
    <property type="component" value="Chromosome"/>
</dbReference>
<sequence>MRDVPANPDSERPYECFQCGTIIVAESNPGTCPDCSGRLRNRGTPLE</sequence>
<dbReference type="Proteomes" id="UP000006469">
    <property type="component" value="Chromosome"/>
</dbReference>
<evidence type="ECO:0000259" key="1">
    <source>
        <dbReference type="Pfam" id="PF23455"/>
    </source>
</evidence>
<feature type="domain" description="DUF7129" evidence="1">
    <location>
        <begin position="10"/>
        <end position="45"/>
    </location>
</feature>
<keyword evidence="6" id="KW-1185">Reference proteome</keyword>
<dbReference type="KEGG" id="hme:HFX_2177"/>
<dbReference type="STRING" id="523841.HFX_2177"/>
<reference evidence="2 5" key="2">
    <citation type="journal article" date="2012" name="J. Bacteriol.">
        <title>Complete genome sequence of the metabolically versatile halophilic archaeon Haloferax mediterranei, a poly(3-hydroxybutyrate-co-3-hydroxyvalerate) producer.</title>
        <authorList>
            <person name="Han J."/>
            <person name="Zhang F."/>
            <person name="Hou J."/>
            <person name="Liu X."/>
            <person name="Li M."/>
            <person name="Liu H."/>
            <person name="Cai L."/>
            <person name="Zhang B."/>
            <person name="Chen Y."/>
            <person name="Zhou J."/>
            <person name="Hu S."/>
            <person name="Xiang H."/>
        </authorList>
    </citation>
    <scope>NUCLEOTIDE SEQUENCE [LARGE SCALE GENOMIC DNA]</scope>
    <source>
        <strain evidence="5">ATCC 33500 / DSM 1411 / JCM 8866 / NBRC 14739 / NCIMB 2177 / R-4</strain>
        <strain evidence="2">CGMCC 1.2087</strain>
    </source>
</reference>
<name>I3R6K6_HALMT</name>
<dbReference type="OrthoDB" id="280213at2157"/>